<dbReference type="Pfam" id="PF13682">
    <property type="entry name" value="CZB"/>
    <property type="match status" value="1"/>
</dbReference>
<evidence type="ECO:0000313" key="3">
    <source>
        <dbReference type="Proteomes" id="UP001156836"/>
    </source>
</evidence>
<dbReference type="RefSeq" id="WP_018748936.1">
    <property type="nucleotide sequence ID" value="NZ_BAABUF010000025.1"/>
</dbReference>
<gene>
    <name evidence="2" type="ORF">GCM10007860_31730</name>
</gene>
<sequence>MDIQRMIDLHMKWKARFETALAQHIWLDAGAIAVEKGCRLNNWLHSEGRARYGYSDAWKECVRAHSQFHRQAAYAVQQINNGSASAEDILGTASPYERASQELERTLVRLRQSGRHDQHGGMAA</sequence>
<dbReference type="EMBL" id="BSOZ01000082">
    <property type="protein sequence ID" value="GLS06009.1"/>
    <property type="molecule type" value="Genomic_DNA"/>
</dbReference>
<protein>
    <recommendedName>
        <fullName evidence="1">Chemoreceptor zinc-binding domain-containing protein</fullName>
    </recommendedName>
</protein>
<reference evidence="3" key="1">
    <citation type="journal article" date="2019" name="Int. J. Syst. Evol. Microbiol.">
        <title>The Global Catalogue of Microorganisms (GCM) 10K type strain sequencing project: providing services to taxonomists for standard genome sequencing and annotation.</title>
        <authorList>
            <consortium name="The Broad Institute Genomics Platform"/>
            <consortium name="The Broad Institute Genome Sequencing Center for Infectious Disease"/>
            <person name="Wu L."/>
            <person name="Ma J."/>
        </authorList>
    </citation>
    <scope>NUCLEOTIDE SEQUENCE [LARGE SCALE GENOMIC DNA]</scope>
    <source>
        <strain evidence="3">NBRC 104970</strain>
    </source>
</reference>
<organism evidence="2 3">
    <name type="scientific">Chitiniphilus shinanonensis</name>
    <dbReference type="NCBI Taxonomy" id="553088"/>
    <lineage>
        <taxon>Bacteria</taxon>
        <taxon>Pseudomonadati</taxon>
        <taxon>Pseudomonadota</taxon>
        <taxon>Betaproteobacteria</taxon>
        <taxon>Neisseriales</taxon>
        <taxon>Chitinibacteraceae</taxon>
        <taxon>Chitiniphilus</taxon>
    </lineage>
</organism>
<dbReference type="Proteomes" id="UP001156836">
    <property type="component" value="Unassembled WGS sequence"/>
</dbReference>
<evidence type="ECO:0000259" key="1">
    <source>
        <dbReference type="Pfam" id="PF13682"/>
    </source>
</evidence>
<proteinExistence type="predicted"/>
<comment type="caution">
    <text evidence="2">The sequence shown here is derived from an EMBL/GenBank/DDBJ whole genome shotgun (WGS) entry which is preliminary data.</text>
</comment>
<keyword evidence="3" id="KW-1185">Reference proteome</keyword>
<accession>A0ABQ6C1Z2</accession>
<name>A0ABQ6C1Z2_9NEIS</name>
<dbReference type="InterPro" id="IPR025991">
    <property type="entry name" value="Chemoreceptor_zinc-bind_dom"/>
</dbReference>
<evidence type="ECO:0000313" key="2">
    <source>
        <dbReference type="EMBL" id="GLS06009.1"/>
    </source>
</evidence>
<feature type="domain" description="Chemoreceptor zinc-binding" evidence="1">
    <location>
        <begin position="10"/>
        <end position="75"/>
    </location>
</feature>
<dbReference type="Gene3D" id="1.20.120.30">
    <property type="entry name" value="Aspartate receptor, ligand-binding domain"/>
    <property type="match status" value="1"/>
</dbReference>